<organism evidence="2">
    <name type="scientific">Leptosphaeria maculans (strain JN3 / isolate v23.1.3 / race Av1-4-5-6-7-8)</name>
    <name type="common">Blackleg fungus</name>
    <name type="synonym">Phoma lingam</name>
    <dbReference type="NCBI Taxonomy" id="985895"/>
    <lineage>
        <taxon>Eukaryota</taxon>
        <taxon>Fungi</taxon>
        <taxon>Dikarya</taxon>
        <taxon>Ascomycota</taxon>
        <taxon>Pezizomycotina</taxon>
        <taxon>Dothideomycetes</taxon>
        <taxon>Pleosporomycetidae</taxon>
        <taxon>Pleosporales</taxon>
        <taxon>Pleosporineae</taxon>
        <taxon>Leptosphaeriaceae</taxon>
        <taxon>Plenodomus</taxon>
        <taxon>Plenodomus lingam/Leptosphaeria maculans species complex</taxon>
    </lineage>
</organism>
<sequence length="185" mass="20399">MKFFKAFTHVSSQVNASVLIHLDAPADILRKTNRTEILRTHITISTVRTDVVRAPGCGRVAKLFCWLAGEVRRDKMLRDPEMTVGNIFFAGYGRRASVTVGSIFYIFAARVNVKFQSIIVGFVYVISIDLDLGIYSPPPCVDPNNAYDILVVGDTDVGGSSATDWLVYCLCADATRINLTAVYLV</sequence>
<protein>
    <submittedName>
        <fullName evidence="1">Predicted protein</fullName>
    </submittedName>
</protein>
<dbReference type="VEuPathDB" id="FungiDB:LEMA_P017600.1"/>
<reference evidence="2" key="1">
    <citation type="journal article" date="2011" name="Nat. Commun.">
        <title>Effector diversification within compartments of the Leptosphaeria maculans genome affected by Repeat-Induced Point mutations.</title>
        <authorList>
            <person name="Rouxel T."/>
            <person name="Grandaubert J."/>
            <person name="Hane J.K."/>
            <person name="Hoede C."/>
            <person name="van de Wouw A.P."/>
            <person name="Couloux A."/>
            <person name="Dominguez V."/>
            <person name="Anthouard V."/>
            <person name="Bally P."/>
            <person name="Bourras S."/>
            <person name="Cozijnsen A.J."/>
            <person name="Ciuffetti L.M."/>
            <person name="Degrave A."/>
            <person name="Dilmaghani A."/>
            <person name="Duret L."/>
            <person name="Fudal I."/>
            <person name="Goodwin S.B."/>
            <person name="Gout L."/>
            <person name="Glaser N."/>
            <person name="Linglin J."/>
            <person name="Kema G.H.J."/>
            <person name="Lapalu N."/>
            <person name="Lawrence C.B."/>
            <person name="May K."/>
            <person name="Meyer M."/>
            <person name="Ollivier B."/>
            <person name="Poulain J."/>
            <person name="Schoch C.L."/>
            <person name="Simon A."/>
            <person name="Spatafora J.W."/>
            <person name="Stachowiak A."/>
            <person name="Turgeon B.G."/>
            <person name="Tyler B.M."/>
            <person name="Vincent D."/>
            <person name="Weissenbach J."/>
            <person name="Amselem J."/>
            <person name="Quesneville H."/>
            <person name="Oliver R.P."/>
            <person name="Wincker P."/>
            <person name="Balesdent M.-H."/>
            <person name="Howlett B.J."/>
        </authorList>
    </citation>
    <scope>NUCLEOTIDE SEQUENCE [LARGE SCALE GENOMIC DNA]</scope>
    <source>
        <strain evidence="2">JN3 / isolate v23.1.3 / race Av1-4-5-6-7-8</strain>
    </source>
</reference>
<evidence type="ECO:0000313" key="2">
    <source>
        <dbReference type="Proteomes" id="UP000002668"/>
    </source>
</evidence>
<proteinExistence type="predicted"/>
<dbReference type="InParanoid" id="E5AAD9"/>
<gene>
    <name evidence="1" type="ORF">LEMA_P017600.1</name>
</gene>
<dbReference type="EMBL" id="FP929138">
    <property type="protein sequence ID" value="CBY00630.1"/>
    <property type="molecule type" value="Genomic_DNA"/>
</dbReference>
<dbReference type="HOGENOM" id="CLU_1461567_0_0_1"/>
<dbReference type="Proteomes" id="UP000002668">
    <property type="component" value="Genome"/>
</dbReference>
<evidence type="ECO:0000313" key="1">
    <source>
        <dbReference type="EMBL" id="CBY00630.1"/>
    </source>
</evidence>
<dbReference type="AlphaFoldDB" id="E5AAD9"/>
<name>E5AAD9_LEPMJ</name>
<accession>E5AAD9</accession>
<keyword evidence="2" id="KW-1185">Reference proteome</keyword>